<dbReference type="PANTHER" id="PTHR31751">
    <property type="entry name" value="SI:CH211-108C17.2-RELATED-RELATED"/>
    <property type="match status" value="1"/>
</dbReference>
<feature type="region of interest" description="Disordered" evidence="1">
    <location>
        <begin position="96"/>
        <end position="128"/>
    </location>
</feature>
<feature type="compositionally biased region" description="Acidic residues" evidence="1">
    <location>
        <begin position="486"/>
        <end position="508"/>
    </location>
</feature>
<dbReference type="AlphaFoldDB" id="A0A2A6CKS6"/>
<accession>A0A8R1YYY6</accession>
<reference evidence="3" key="1">
    <citation type="journal article" date="2008" name="Nat. Genet.">
        <title>The Pristionchus pacificus genome provides a unique perspective on nematode lifestyle and parasitism.</title>
        <authorList>
            <person name="Dieterich C."/>
            <person name="Clifton S.W."/>
            <person name="Schuster L.N."/>
            <person name="Chinwalla A."/>
            <person name="Delehaunty K."/>
            <person name="Dinkelacker I."/>
            <person name="Fulton L."/>
            <person name="Fulton R."/>
            <person name="Godfrey J."/>
            <person name="Minx P."/>
            <person name="Mitreva M."/>
            <person name="Roeseler W."/>
            <person name="Tian H."/>
            <person name="Witte H."/>
            <person name="Yang S.P."/>
            <person name="Wilson R.K."/>
            <person name="Sommer R.J."/>
        </authorList>
    </citation>
    <scope>NUCLEOTIDE SEQUENCE [LARGE SCALE GENOMIC DNA]</scope>
    <source>
        <strain evidence="3">PS312</strain>
    </source>
</reference>
<evidence type="ECO:0000313" key="3">
    <source>
        <dbReference type="Proteomes" id="UP000005239"/>
    </source>
</evidence>
<accession>A0A2A6CKS6</accession>
<name>A0A2A6CKS6_PRIPA</name>
<dbReference type="Proteomes" id="UP000005239">
    <property type="component" value="Unassembled WGS sequence"/>
</dbReference>
<feature type="compositionally biased region" description="Basic residues" evidence="1">
    <location>
        <begin position="631"/>
        <end position="643"/>
    </location>
</feature>
<feature type="compositionally biased region" description="Basic residues" evidence="1">
    <location>
        <begin position="576"/>
        <end position="588"/>
    </location>
</feature>
<keyword evidence="3" id="KW-1185">Reference proteome</keyword>
<organism evidence="2 3">
    <name type="scientific">Pristionchus pacificus</name>
    <name type="common">Parasitic nematode worm</name>
    <dbReference type="NCBI Taxonomy" id="54126"/>
    <lineage>
        <taxon>Eukaryota</taxon>
        <taxon>Metazoa</taxon>
        <taxon>Ecdysozoa</taxon>
        <taxon>Nematoda</taxon>
        <taxon>Chromadorea</taxon>
        <taxon>Rhabditida</taxon>
        <taxon>Rhabditina</taxon>
        <taxon>Diplogasteromorpha</taxon>
        <taxon>Diplogasteroidea</taxon>
        <taxon>Neodiplogasteridae</taxon>
        <taxon>Pristionchus</taxon>
    </lineage>
</organism>
<reference evidence="2" key="2">
    <citation type="submission" date="2022-06" db="UniProtKB">
        <authorList>
            <consortium name="EnsemblMetazoa"/>
        </authorList>
    </citation>
    <scope>IDENTIFICATION</scope>
    <source>
        <strain evidence="2">PS312</strain>
    </source>
</reference>
<proteinExistence type="predicted"/>
<gene>
    <name evidence="2" type="primary">WBGene00279772</name>
</gene>
<feature type="region of interest" description="Disordered" evidence="1">
    <location>
        <begin position="486"/>
        <end position="667"/>
    </location>
</feature>
<protein>
    <submittedName>
        <fullName evidence="2">Uncharacterized protein</fullName>
    </submittedName>
</protein>
<feature type="compositionally biased region" description="Acidic residues" evidence="1">
    <location>
        <begin position="547"/>
        <end position="565"/>
    </location>
</feature>
<sequence length="667" mass="75311">MANKCVVCEGPGAFRSFPANSLPLKQVHWVQCLNLLPEESERLLNEWRDRLGRKQRVYWCSKHIEEGQPDPIDRRSPKPSASVDTMPLLSRQLSEVRVDDGTAQSVPTPTASRMHSFPSISRGNSFPSPLPSRDVSERLLDFGHELGLALPAERTMRDYLSKLVIPAVNTIYCNHMRMVQSTVRNTMSGGGLDISMDGRYDSPGFSATNCTVSAVDLSSNLVIMIVNKNKEEKGIENVSGRMEKEGVKEGVRRIHAMQLKLSKKKSCPNIHHWRNKIINHAYYCHYKYGRDRTLCMNYWIAALPHVTGKHRGFRKIPFLKGIRKCKHAALGKDNMHLIKRDSEEYQELKAVIMKPTFLSGLLRASPKTNTSPNESYNSIINMYAPKSRACSPKWYEERVKLATMHFNNLALLSLLNLREERWNTSVNVIGRQANAVKRKMTKAVHEWRNEVWKEVPCVLEGRLVEQFLRKNQAPTDREYILALQQEEEEAVSDEEGGEGDGDGEDGGDSDASMELGGGVYGEEVDSDREPTMKLIELSDVEDQKSEGEDEEDEEELSSGSEWDEGEAGRMALERGRMRRGRGRGRGRGLSRGGTVAQSVVTTDKSTVLTRAPANQEEEEPSTEEGKGEKREKRKVRLEKKARKVVMDESSSESEREKPPVKKGRGKD</sequence>
<dbReference type="EnsemblMetazoa" id="PPA41403.1">
    <property type="protein sequence ID" value="PPA41403.1"/>
    <property type="gene ID" value="WBGene00279772"/>
</dbReference>
<feature type="compositionally biased region" description="Polar residues" evidence="1">
    <location>
        <begin position="102"/>
        <end position="127"/>
    </location>
</feature>
<feature type="compositionally biased region" description="Polar residues" evidence="1">
    <location>
        <begin position="595"/>
        <end position="608"/>
    </location>
</feature>
<evidence type="ECO:0000313" key="2">
    <source>
        <dbReference type="EnsemblMetazoa" id="PPA41403.1"/>
    </source>
</evidence>
<dbReference type="OrthoDB" id="5860460at2759"/>
<evidence type="ECO:0000256" key="1">
    <source>
        <dbReference type="SAM" id="MobiDB-lite"/>
    </source>
</evidence>
<dbReference type="PANTHER" id="PTHR31751:SF42">
    <property type="entry name" value="PROTEIN CBG10204"/>
    <property type="match status" value="1"/>
</dbReference>